<dbReference type="InterPro" id="IPR016024">
    <property type="entry name" value="ARM-type_fold"/>
</dbReference>
<dbReference type="Gene3D" id="1.20.58.740">
    <property type="match status" value="1"/>
</dbReference>
<evidence type="ECO:0000313" key="8">
    <source>
        <dbReference type="EMBL" id="TNY21151.1"/>
    </source>
</evidence>
<feature type="region of interest" description="Disordered" evidence="5">
    <location>
        <begin position="2042"/>
        <end position="2071"/>
    </location>
</feature>
<organism evidence="8 9">
    <name type="scientific">Rhodotorula diobovata</name>
    <dbReference type="NCBI Taxonomy" id="5288"/>
    <lineage>
        <taxon>Eukaryota</taxon>
        <taxon>Fungi</taxon>
        <taxon>Dikarya</taxon>
        <taxon>Basidiomycota</taxon>
        <taxon>Pucciniomycotina</taxon>
        <taxon>Microbotryomycetes</taxon>
        <taxon>Sporidiobolales</taxon>
        <taxon>Sporidiobolaceae</taxon>
        <taxon>Rhodotorula</taxon>
    </lineage>
</organism>
<dbReference type="PROSITE" id="PS51651">
    <property type="entry name" value="DOCKER"/>
    <property type="match status" value="1"/>
</dbReference>
<dbReference type="SUPFAM" id="SSF48371">
    <property type="entry name" value="ARM repeat"/>
    <property type="match status" value="1"/>
</dbReference>
<evidence type="ECO:0000256" key="4">
    <source>
        <dbReference type="PROSITE-ProRule" id="PRU00983"/>
    </source>
</evidence>
<dbReference type="Pfam" id="PF23554">
    <property type="entry name" value="TPR_DOCK"/>
    <property type="match status" value="2"/>
</dbReference>
<dbReference type="InterPro" id="IPR043161">
    <property type="entry name" value="DOCK_C_lobe_A"/>
</dbReference>
<feature type="region of interest" description="Disordered" evidence="5">
    <location>
        <begin position="517"/>
        <end position="570"/>
    </location>
</feature>
<dbReference type="Proteomes" id="UP000311382">
    <property type="component" value="Unassembled WGS sequence"/>
</dbReference>
<dbReference type="EMBL" id="SOZI01000049">
    <property type="protein sequence ID" value="TNY21151.1"/>
    <property type="molecule type" value="Genomic_DNA"/>
</dbReference>
<dbReference type="InterPro" id="IPR027357">
    <property type="entry name" value="DOCKER_dom"/>
</dbReference>
<feature type="compositionally biased region" description="Polar residues" evidence="5">
    <location>
        <begin position="2141"/>
        <end position="2153"/>
    </location>
</feature>
<dbReference type="Pfam" id="PF14429">
    <property type="entry name" value="DOCK-C2"/>
    <property type="match status" value="1"/>
</dbReference>
<proteinExistence type="inferred from homology"/>
<sequence>MHSRDPPTASTSSAAQRPPVLLLEGTWSPCAQIAYGIACATFEPQSGVADGGITASSEHDPHQVPLEVGDEVYVVEVFRPSLPAASSSASTTEDGVWFRGYVVSTAPNPRLPSRASDLCTAPALVPEPQVSLGIFPASHVQIREHLADDAEQTLSHLAEQKERGAWTAVGSDMSRSASRAGASSRATRMEILQEEDEPDDEDGAHDDDRRRSRRQSRLVQLAPAGSSSRARNRSSVGSAATFGQQFSSEQRAAFQSSRRLSMTGGVAATERPPPPLPNLKCGDDTASGADEPLVDEIACALREWATLLYTHLYRRDYALFDAVREHITVLHAARKQLLAQTLSVDETAALRREVVARLVKGNVEQALDVIVRDPRSGGLVDVGAEGDIDRGSWMSVVDMYAAQVALAHGAPTPRDPAHHPSPGSAAPHSAHHHLVLDVRQLVAQIAAPGERAELAFALFAKADSRFVTEEFCVTLDAAGAPTRDGPMRTIFRDLSQHDLSDQLFLVCRVVRNGSLKGTHGGGGGGGTSPSSPPLQVGSTSSFLGASASRSDSGSFDMSASSRGDGEPKSMLFADATGRQSCRRPFGCAVADISQLNPGSAEDLPHDSLDELSERQMPILVSTSDATFSTLHEAIIANRTREIEKHPRAEHVTVGVRILHGDPDSLSRQLPNLLANIPSTSRLGFSDVVFLDQQRNDVYVRLCSGDFRQSAASSGAGSSGGGGGGGGGTSTVRSLAQLAGGGNAAGSFEVSVEVRTKDGALVERVLSSGAGEPSVSQYASVVLRANNSPSWDELVKLAIPAERMVDCHLFLTVRNRARSVVDPPFAFAYLPFFPSASSTFQSDGAHTLVLYRYDKQVASPSFYFQVPPVHDSPSVAPSVPPAVSKTLVPLRDTITLATQLVSTEVTQNQTILRLVQWQRGLIHDPELVRDTLAKLTFCPEIQVCTFLRDILDALFGLLGSSANSTGELDDLLFQALVGIFGFESDKRLPDFRPALELYISQSFSSSAAAAHIVGSLQRLLRTPAAPETAKTLRASVKVWRWLLRVVVRSREIQRAREPGSGTTASTLEAGFKNDVLSLLARVNSLMRTTAPASIIGTQTLVLQHFPAILPELGAIFDVDELLEVAIGFVDSVGAVKGKMAVWKILCLRGIVPSSIFASPSGRAALVPSVIRWLKPFLGKFDGYAMCSPRDPQATRDNARVSWVEGIRLATGVVAAMLGVVHEALVDPDISRNVLAQEHDNVEYLLALVPRLLEAYVELENLANVDAIERQRSPASIPATVPSVFPSSYPVALLAYPPEHARRQAAGTQAAASSTQADEATWPTLRPGLGDIVCVFLALVQLAPRSILVNWLEATIEVEGRDTFARQLGSVFRVARSTLDNEAFPADWLNMNALAHRVVLKLVEPAAEILERDFVPPLAASFQFNTALWRDFLDLLLALLASPHLVIEEFSPQKRRAVWRLAGDVRGEGAQILSRAWSAVARPSDRGTKDGSYEVQFVPSLVEKVLSLCLSHHDELRRVAVQILHSMIVAEYNLNQHFAVIEAECIDKLDKLFGQQTKGDEISRSFFVTQLRQLFDEADLDDELRAQAASFLASIDSFLDLLLAVRNLPEGDEYQEDRIISTLKLMSFIRGIGRSEIFVRYVQRLVGYHASLGDHTEAGLTLKLHADLHEWDLATFVEPLPDLDLPRQTEFARKETLYLRILEHLGKGQAYETAIELVRELEVEYERTFNYPRLAELLNLKAELFAHIARTDRQFGAFFRVAFFGSRWPSSISGKQFIYRGQSGETLGAFLERMMSKHPTATLLQSSDIPSDEVQLGENQFLQVTAVTAEVDQASRVFADPDVPAYVRAYYLHNEVNTFSFTRPLDKNTATRTGRLTDDSAVTWTEKTVLICEDSFPTVLRRSEVVEIRLIEVSPVENAVCDVLQKQQGLAVLERRYRALVHNPLSMALNEVCDAPVDRGVPMYRRFLEPPYIAALPPAQVAIVRQLETAIDELVITVARCLKLHALVAPPDMRPFHETLERFFEKNFAVELARLPDQGFYEPASFGHTRGSSSIGSSTPSATGAHRDGGDGARISLASTATATAPTPPASRRESVSAQAANDLSLVSRAGRAQPPSAPSSAAHHPRTASVSSSTARDGRASPTRSLASVRSESLVNGEGGSTPVRRASLLQSAVKKLGRRKGSEVGVVAEEA</sequence>
<gene>
    <name evidence="8" type="ORF">DMC30DRAFT_416269</name>
</gene>
<dbReference type="InterPro" id="IPR032376">
    <property type="entry name" value="DOCK_N"/>
</dbReference>
<feature type="domain" description="C2 DOCK-type" evidence="6">
    <location>
        <begin position="694"/>
        <end position="900"/>
    </location>
</feature>
<feature type="compositionally biased region" description="Low complexity" evidence="5">
    <location>
        <begin position="174"/>
        <end position="186"/>
    </location>
</feature>
<dbReference type="Gene3D" id="1.20.1270.350">
    <property type="entry name" value="Dedicator of cytokinesis N-terminal subdomain"/>
    <property type="match status" value="1"/>
</dbReference>
<evidence type="ECO:0000256" key="3">
    <source>
        <dbReference type="ARBA" id="ARBA00022553"/>
    </source>
</evidence>
<accession>A0A5C5FZJ4</accession>
<dbReference type="PANTHER" id="PTHR45653:SF10">
    <property type="entry name" value="MYOBLAST CITY, ISOFORM B"/>
    <property type="match status" value="1"/>
</dbReference>
<dbReference type="InterPro" id="IPR027007">
    <property type="entry name" value="C2_DOCK-type_domain"/>
</dbReference>
<dbReference type="InterPro" id="IPR035892">
    <property type="entry name" value="C2_domain_sf"/>
</dbReference>
<keyword evidence="9" id="KW-1185">Reference proteome</keyword>
<keyword evidence="2" id="KW-0963">Cytoplasm</keyword>
<evidence type="ECO:0000313" key="9">
    <source>
        <dbReference type="Proteomes" id="UP000311382"/>
    </source>
</evidence>
<dbReference type="CDD" id="cd11684">
    <property type="entry name" value="DHR2_DOCK"/>
    <property type="match status" value="1"/>
</dbReference>
<comment type="subcellular location">
    <subcellularLocation>
        <location evidence="1">Cytoplasm</location>
    </subcellularLocation>
</comment>
<feature type="region of interest" description="Disordered" evidence="5">
    <location>
        <begin position="409"/>
        <end position="430"/>
    </location>
</feature>
<dbReference type="OrthoDB" id="18896at2759"/>
<feature type="compositionally biased region" description="Polar residues" evidence="5">
    <location>
        <begin position="241"/>
        <end position="260"/>
    </location>
</feature>
<keyword evidence="3" id="KW-0597">Phosphoprotein</keyword>
<feature type="compositionally biased region" description="Gly residues" evidence="5">
    <location>
        <begin position="518"/>
        <end position="527"/>
    </location>
</feature>
<feature type="compositionally biased region" description="Low complexity" evidence="5">
    <location>
        <begin position="2045"/>
        <end position="2062"/>
    </location>
</feature>
<dbReference type="Gene3D" id="1.25.40.410">
    <property type="match status" value="1"/>
</dbReference>
<feature type="domain" description="DOCKER" evidence="7">
    <location>
        <begin position="1627"/>
        <end position="2038"/>
    </location>
</feature>
<dbReference type="Pfam" id="PF20421">
    <property type="entry name" value="DHR-2_Lobe_C"/>
    <property type="match status" value="1"/>
</dbReference>
<feature type="region of interest" description="Disordered" evidence="5">
    <location>
        <begin position="165"/>
        <end position="284"/>
    </location>
</feature>
<dbReference type="Pfam" id="PF16172">
    <property type="entry name" value="DOCK_N"/>
    <property type="match status" value="1"/>
</dbReference>
<reference evidence="8 9" key="1">
    <citation type="submission" date="2019-03" db="EMBL/GenBank/DDBJ databases">
        <title>Rhodosporidium diobovatum UCD-FST 08-225 genome sequencing, assembly, and annotation.</title>
        <authorList>
            <person name="Fakankun I.U."/>
            <person name="Fristensky B."/>
            <person name="Levin D.B."/>
        </authorList>
    </citation>
    <scope>NUCLEOTIDE SEQUENCE [LARGE SCALE GENOMIC DNA]</scope>
    <source>
        <strain evidence="8 9">UCD-FST 08-225</strain>
    </source>
</reference>
<feature type="region of interest" description="Disordered" evidence="5">
    <location>
        <begin position="2108"/>
        <end position="2162"/>
    </location>
</feature>
<feature type="compositionally biased region" description="Acidic residues" evidence="5">
    <location>
        <begin position="192"/>
        <end position="205"/>
    </location>
</feature>
<evidence type="ECO:0000259" key="7">
    <source>
        <dbReference type="PROSITE" id="PS51651"/>
    </source>
</evidence>
<comment type="caution">
    <text evidence="8">The sequence shown here is derived from an EMBL/GenBank/DDBJ whole genome shotgun (WGS) entry which is preliminary data.</text>
</comment>
<evidence type="ECO:0000256" key="5">
    <source>
        <dbReference type="SAM" id="MobiDB-lite"/>
    </source>
</evidence>
<feature type="compositionally biased region" description="Low complexity" evidence="5">
    <location>
        <begin position="222"/>
        <end position="240"/>
    </location>
</feature>
<evidence type="ECO:0000259" key="6">
    <source>
        <dbReference type="PROSITE" id="PS51650"/>
    </source>
</evidence>
<dbReference type="GO" id="GO:0005085">
    <property type="term" value="F:guanyl-nucleotide exchange factor activity"/>
    <property type="evidence" value="ECO:0007669"/>
    <property type="project" value="InterPro"/>
</dbReference>
<dbReference type="Gene3D" id="2.60.40.150">
    <property type="entry name" value="C2 domain"/>
    <property type="match status" value="1"/>
</dbReference>
<comment type="similarity">
    <text evidence="4">Belongs to the DOCK family.</text>
</comment>
<dbReference type="GO" id="GO:0005737">
    <property type="term" value="C:cytoplasm"/>
    <property type="evidence" value="ECO:0007669"/>
    <property type="project" value="UniProtKB-SubCell"/>
</dbReference>
<evidence type="ECO:0000256" key="2">
    <source>
        <dbReference type="ARBA" id="ARBA00022490"/>
    </source>
</evidence>
<dbReference type="InterPro" id="IPR026791">
    <property type="entry name" value="DOCK"/>
</dbReference>
<feature type="compositionally biased region" description="Low complexity" evidence="5">
    <location>
        <begin position="2108"/>
        <end position="2121"/>
    </location>
</feature>
<protein>
    <submittedName>
        <fullName evidence="8">Cytoplasmic protein</fullName>
    </submittedName>
</protein>
<dbReference type="PANTHER" id="PTHR45653">
    <property type="entry name" value="DEDICATOR OF CYTOKINESIS"/>
    <property type="match status" value="1"/>
</dbReference>
<evidence type="ECO:0000256" key="1">
    <source>
        <dbReference type="ARBA" id="ARBA00004496"/>
    </source>
</evidence>
<dbReference type="InterPro" id="IPR042455">
    <property type="entry name" value="DOCK_N_sub1"/>
</dbReference>
<name>A0A5C5FZJ4_9BASI</name>
<dbReference type="GO" id="GO:0007264">
    <property type="term" value="P:small GTPase-mediated signal transduction"/>
    <property type="evidence" value="ECO:0007669"/>
    <property type="project" value="InterPro"/>
</dbReference>
<dbReference type="GO" id="GO:0005886">
    <property type="term" value="C:plasma membrane"/>
    <property type="evidence" value="ECO:0007669"/>
    <property type="project" value="TreeGrafter"/>
</dbReference>
<dbReference type="InterPro" id="IPR046773">
    <property type="entry name" value="DOCKER_Lobe_C"/>
</dbReference>
<dbReference type="PROSITE" id="PS51650">
    <property type="entry name" value="C2_DOCK"/>
    <property type="match status" value="1"/>
</dbReference>
<dbReference type="InterPro" id="IPR056372">
    <property type="entry name" value="TPR_DOCK"/>
</dbReference>
<feature type="compositionally biased region" description="Low complexity" evidence="5">
    <location>
        <begin position="544"/>
        <end position="562"/>
    </location>
</feature>
<dbReference type="STRING" id="5288.A0A5C5FZJ4"/>
<dbReference type="GO" id="GO:0031267">
    <property type="term" value="F:small GTPase binding"/>
    <property type="evidence" value="ECO:0007669"/>
    <property type="project" value="TreeGrafter"/>
</dbReference>
<dbReference type="InterPro" id="IPR043162">
    <property type="entry name" value="DOCK_C_lobe_C"/>
</dbReference>